<evidence type="ECO:0000259" key="8">
    <source>
        <dbReference type="Pfam" id="PF11967"/>
    </source>
</evidence>
<evidence type="ECO:0000256" key="2">
    <source>
        <dbReference type="ARBA" id="ARBA00021310"/>
    </source>
</evidence>
<protein>
    <recommendedName>
        <fullName evidence="2 7">DNA repair protein RecO</fullName>
    </recommendedName>
    <alternativeName>
        <fullName evidence="6 7">Recombination protein O</fullName>
    </alternativeName>
</protein>
<dbReference type="InterPro" id="IPR012340">
    <property type="entry name" value="NA-bd_OB-fold"/>
</dbReference>
<feature type="domain" description="DNA replication/recombination mediator RecO N-terminal" evidence="8">
    <location>
        <begin position="1"/>
        <end position="80"/>
    </location>
</feature>
<dbReference type="Proteomes" id="UP000179113">
    <property type="component" value="Unassembled WGS sequence"/>
</dbReference>
<sequence length="248" mass="28610">MKQYITEAVVLKNINYGDSNKIYTLYSKEYGKISAIARGVRKLQSRRAGNLDTLNHVKVKIHEDHKGYRSIQEVNTINAFKEIKGDLALAFKSLYILELLNRFQESDHETVEIFVELLKTLNELPKKDSIPDLVIAHFEIKLMSLLGFQMYLTKCNVCSRPLDDTWEKVKFNYALGGFVCDTCRETGLPLDKKTAHLLSDLERNTFQDYVYADSKNTIQIADKIIKNYMHLVSDDAMRYSKLRGLTNL</sequence>
<dbReference type="InterPro" id="IPR037278">
    <property type="entry name" value="ARFGAP/RecO"/>
</dbReference>
<dbReference type="EMBL" id="MEWA01000018">
    <property type="protein sequence ID" value="OGC69755.1"/>
    <property type="molecule type" value="Genomic_DNA"/>
</dbReference>
<reference evidence="9 10" key="1">
    <citation type="journal article" date="2016" name="Nat. Commun.">
        <title>Thousands of microbial genomes shed light on interconnected biogeochemical processes in an aquifer system.</title>
        <authorList>
            <person name="Anantharaman K."/>
            <person name="Brown C.T."/>
            <person name="Hug L.A."/>
            <person name="Sharon I."/>
            <person name="Castelle C.J."/>
            <person name="Probst A.J."/>
            <person name="Thomas B.C."/>
            <person name="Singh A."/>
            <person name="Wilkins M.J."/>
            <person name="Karaoz U."/>
            <person name="Brodie E.L."/>
            <person name="Williams K.H."/>
            <person name="Hubbard S.S."/>
            <person name="Banfield J.F."/>
        </authorList>
    </citation>
    <scope>NUCLEOTIDE SEQUENCE [LARGE SCALE GENOMIC DNA]</scope>
</reference>
<evidence type="ECO:0000313" key="10">
    <source>
        <dbReference type="Proteomes" id="UP000179113"/>
    </source>
</evidence>
<dbReference type="GO" id="GO:0043590">
    <property type="term" value="C:bacterial nucleoid"/>
    <property type="evidence" value="ECO:0007669"/>
    <property type="project" value="TreeGrafter"/>
</dbReference>
<evidence type="ECO:0000256" key="4">
    <source>
        <dbReference type="ARBA" id="ARBA00023172"/>
    </source>
</evidence>
<evidence type="ECO:0000256" key="6">
    <source>
        <dbReference type="ARBA" id="ARBA00033409"/>
    </source>
</evidence>
<dbReference type="InterPro" id="IPR022572">
    <property type="entry name" value="DNA_rep/recomb_RecO_N"/>
</dbReference>
<gene>
    <name evidence="7" type="primary">recO</name>
    <name evidence="9" type="ORF">A2415_04745</name>
</gene>
<keyword evidence="3 7" id="KW-0227">DNA damage</keyword>
<name>A0A1F4WK05_UNCKA</name>
<comment type="caution">
    <text evidence="9">The sequence shown here is derived from an EMBL/GenBank/DDBJ whole genome shotgun (WGS) entry which is preliminary data.</text>
</comment>
<dbReference type="PANTHER" id="PTHR33991">
    <property type="entry name" value="DNA REPAIR PROTEIN RECO"/>
    <property type="match status" value="1"/>
</dbReference>
<dbReference type="InterPro" id="IPR003717">
    <property type="entry name" value="RecO"/>
</dbReference>
<dbReference type="Gene3D" id="1.20.1440.120">
    <property type="entry name" value="Recombination protein O, C-terminal domain"/>
    <property type="match status" value="1"/>
</dbReference>
<dbReference type="AlphaFoldDB" id="A0A1F4WK05"/>
<evidence type="ECO:0000256" key="3">
    <source>
        <dbReference type="ARBA" id="ARBA00022763"/>
    </source>
</evidence>
<organism evidence="9 10">
    <name type="scientific">candidate division WWE3 bacterium RIFOXYC1_FULL_39_7</name>
    <dbReference type="NCBI Taxonomy" id="1802643"/>
    <lineage>
        <taxon>Bacteria</taxon>
        <taxon>Katanobacteria</taxon>
    </lineage>
</organism>
<dbReference type="SUPFAM" id="SSF57863">
    <property type="entry name" value="ArfGap/RecO-like zinc finger"/>
    <property type="match status" value="1"/>
</dbReference>
<dbReference type="PANTHER" id="PTHR33991:SF1">
    <property type="entry name" value="DNA REPAIR PROTEIN RECO"/>
    <property type="match status" value="1"/>
</dbReference>
<evidence type="ECO:0000256" key="7">
    <source>
        <dbReference type="HAMAP-Rule" id="MF_00201"/>
    </source>
</evidence>
<evidence type="ECO:0000256" key="1">
    <source>
        <dbReference type="ARBA" id="ARBA00007452"/>
    </source>
</evidence>
<dbReference type="GO" id="GO:0006302">
    <property type="term" value="P:double-strand break repair"/>
    <property type="evidence" value="ECO:0007669"/>
    <property type="project" value="TreeGrafter"/>
</dbReference>
<evidence type="ECO:0000256" key="5">
    <source>
        <dbReference type="ARBA" id="ARBA00023204"/>
    </source>
</evidence>
<dbReference type="Pfam" id="PF11967">
    <property type="entry name" value="RecO_N"/>
    <property type="match status" value="1"/>
</dbReference>
<dbReference type="GO" id="GO:0006310">
    <property type="term" value="P:DNA recombination"/>
    <property type="evidence" value="ECO:0007669"/>
    <property type="project" value="UniProtKB-UniRule"/>
</dbReference>
<dbReference type="InterPro" id="IPR042242">
    <property type="entry name" value="RecO_C"/>
</dbReference>
<dbReference type="Gene3D" id="2.40.50.140">
    <property type="entry name" value="Nucleic acid-binding proteins"/>
    <property type="match status" value="1"/>
</dbReference>
<proteinExistence type="inferred from homology"/>
<keyword evidence="4 7" id="KW-0233">DNA recombination</keyword>
<dbReference type="HAMAP" id="MF_00201">
    <property type="entry name" value="RecO"/>
    <property type="match status" value="1"/>
</dbReference>
<dbReference type="SUPFAM" id="SSF50249">
    <property type="entry name" value="Nucleic acid-binding proteins"/>
    <property type="match status" value="1"/>
</dbReference>
<dbReference type="Pfam" id="PF02565">
    <property type="entry name" value="RecO_C"/>
    <property type="match status" value="1"/>
</dbReference>
<dbReference type="NCBIfam" id="TIGR00613">
    <property type="entry name" value="reco"/>
    <property type="match status" value="1"/>
</dbReference>
<comment type="function">
    <text evidence="7">Involved in DNA repair and RecF pathway recombination.</text>
</comment>
<accession>A0A1F4WK05</accession>
<comment type="similarity">
    <text evidence="1 7">Belongs to the RecO family.</text>
</comment>
<evidence type="ECO:0000313" key="9">
    <source>
        <dbReference type="EMBL" id="OGC69755.1"/>
    </source>
</evidence>
<keyword evidence="5 7" id="KW-0234">DNA repair</keyword>